<feature type="compositionally biased region" description="Basic and acidic residues" evidence="1">
    <location>
        <begin position="67"/>
        <end position="79"/>
    </location>
</feature>
<name>A0A5B8XVH3_9DELT</name>
<dbReference type="Proteomes" id="UP000321595">
    <property type="component" value="Chromosome"/>
</dbReference>
<accession>A0A5B8XVH3</accession>
<sequence>MMWSKIATEASKNIWKEIGQDMLKKGAATVAVEGVKSVIEVYKKRKMMMDEFEFQEWKKSRSSQKTPEPEKSVPVNKDEVESEDETPTSSEQAGA</sequence>
<feature type="region of interest" description="Disordered" evidence="1">
    <location>
        <begin position="55"/>
        <end position="95"/>
    </location>
</feature>
<protein>
    <submittedName>
        <fullName evidence="2">Uncharacterized protein</fullName>
    </submittedName>
</protein>
<evidence type="ECO:0000256" key="1">
    <source>
        <dbReference type="SAM" id="MobiDB-lite"/>
    </source>
</evidence>
<dbReference type="RefSeq" id="WP_146961787.1">
    <property type="nucleotide sequence ID" value="NZ_CP042467.1"/>
</dbReference>
<dbReference type="EMBL" id="CP042467">
    <property type="protein sequence ID" value="QED28928.1"/>
    <property type="molecule type" value="Genomic_DNA"/>
</dbReference>
<reference evidence="2 3" key="1">
    <citation type="submission" date="2019-08" db="EMBL/GenBank/DDBJ databases">
        <authorList>
            <person name="Liang Q."/>
        </authorList>
    </citation>
    <scope>NUCLEOTIDE SEQUENCE [LARGE SCALE GENOMIC DNA]</scope>
    <source>
        <strain evidence="2 3">V1718</strain>
    </source>
</reference>
<proteinExistence type="predicted"/>
<dbReference type="KEGG" id="bbae:FRD01_17110"/>
<evidence type="ECO:0000313" key="3">
    <source>
        <dbReference type="Proteomes" id="UP000321595"/>
    </source>
</evidence>
<dbReference type="AlphaFoldDB" id="A0A5B8XVH3"/>
<organism evidence="2 3">
    <name type="scientific">Microvenator marinus</name>
    <dbReference type="NCBI Taxonomy" id="2600177"/>
    <lineage>
        <taxon>Bacteria</taxon>
        <taxon>Deltaproteobacteria</taxon>
        <taxon>Bradymonadales</taxon>
        <taxon>Microvenatoraceae</taxon>
        <taxon>Microvenator</taxon>
    </lineage>
</organism>
<evidence type="ECO:0000313" key="2">
    <source>
        <dbReference type="EMBL" id="QED28928.1"/>
    </source>
</evidence>
<keyword evidence="3" id="KW-1185">Reference proteome</keyword>
<gene>
    <name evidence="2" type="ORF">FRD01_17110</name>
</gene>